<gene>
    <name evidence="8" type="ORF">NECAME_06818</name>
</gene>
<proteinExistence type="predicted"/>
<keyword evidence="4 5" id="KW-0472">Membrane</keyword>
<feature type="transmembrane region" description="Helical" evidence="6">
    <location>
        <begin position="21"/>
        <end position="42"/>
    </location>
</feature>
<feature type="transmembrane region" description="Helical" evidence="6">
    <location>
        <begin position="116"/>
        <end position="140"/>
    </location>
</feature>
<feature type="transmembrane region" description="Helical" evidence="6">
    <location>
        <begin position="54"/>
        <end position="75"/>
    </location>
</feature>
<protein>
    <recommendedName>
        <fullName evidence="7">MARVEL domain-containing protein</fullName>
    </recommendedName>
</protein>
<evidence type="ECO:0000256" key="6">
    <source>
        <dbReference type="SAM" id="Phobius"/>
    </source>
</evidence>
<reference evidence="9" key="1">
    <citation type="journal article" date="2014" name="Nat. Genet.">
        <title>Genome of the human hookworm Necator americanus.</title>
        <authorList>
            <person name="Tang Y.T."/>
            <person name="Gao X."/>
            <person name="Rosa B.A."/>
            <person name="Abubucker S."/>
            <person name="Hallsworth-Pepin K."/>
            <person name="Martin J."/>
            <person name="Tyagi R."/>
            <person name="Heizer E."/>
            <person name="Zhang X."/>
            <person name="Bhonagiri-Palsikar V."/>
            <person name="Minx P."/>
            <person name="Warren W.C."/>
            <person name="Wang Q."/>
            <person name="Zhan B."/>
            <person name="Hotez P.J."/>
            <person name="Sternberg P.W."/>
            <person name="Dougall A."/>
            <person name="Gaze S.T."/>
            <person name="Mulvenna J."/>
            <person name="Sotillo J."/>
            <person name="Ranganathan S."/>
            <person name="Rabelo E.M."/>
            <person name="Wilson R.K."/>
            <person name="Felgner P.L."/>
            <person name="Bethony J."/>
            <person name="Hawdon J.M."/>
            <person name="Gasser R.B."/>
            <person name="Loukas A."/>
            <person name="Mitreva M."/>
        </authorList>
    </citation>
    <scope>NUCLEOTIDE SEQUENCE [LARGE SCALE GENOMIC DNA]</scope>
</reference>
<dbReference type="PROSITE" id="PS51225">
    <property type="entry name" value="MARVEL"/>
    <property type="match status" value="1"/>
</dbReference>
<dbReference type="KEGG" id="nai:NECAME_06818"/>
<evidence type="ECO:0000256" key="5">
    <source>
        <dbReference type="PROSITE-ProRule" id="PRU00581"/>
    </source>
</evidence>
<evidence type="ECO:0000256" key="1">
    <source>
        <dbReference type="ARBA" id="ARBA00004141"/>
    </source>
</evidence>
<evidence type="ECO:0000259" key="7">
    <source>
        <dbReference type="PROSITE" id="PS51225"/>
    </source>
</evidence>
<accession>W2TU49</accession>
<evidence type="ECO:0000313" key="9">
    <source>
        <dbReference type="Proteomes" id="UP000053676"/>
    </source>
</evidence>
<feature type="transmembrane region" description="Helical" evidence="6">
    <location>
        <begin position="184"/>
        <end position="207"/>
    </location>
</feature>
<feature type="domain" description="MARVEL" evidence="7">
    <location>
        <begin position="87"/>
        <end position="211"/>
    </location>
</feature>
<feature type="transmembrane region" description="Helical" evidence="6">
    <location>
        <begin position="152"/>
        <end position="172"/>
    </location>
</feature>
<dbReference type="Proteomes" id="UP000053676">
    <property type="component" value="Unassembled WGS sequence"/>
</dbReference>
<evidence type="ECO:0000256" key="3">
    <source>
        <dbReference type="ARBA" id="ARBA00022989"/>
    </source>
</evidence>
<evidence type="ECO:0000313" key="8">
    <source>
        <dbReference type="EMBL" id="ETN84582.1"/>
    </source>
</evidence>
<keyword evidence="2 5" id="KW-0812">Transmembrane</keyword>
<name>W2TU49_NECAM</name>
<keyword evidence="9" id="KW-1185">Reference proteome</keyword>
<dbReference type="InterPro" id="IPR008253">
    <property type="entry name" value="Marvel"/>
</dbReference>
<dbReference type="GO" id="GO:0016020">
    <property type="term" value="C:membrane"/>
    <property type="evidence" value="ECO:0007669"/>
    <property type="project" value="UniProtKB-SubCell"/>
</dbReference>
<sequence>MTNGKRSSRNPNKPRFDSWNLVTATSALRIFQAIGSICTLFLVGSVGSHFSATYAVLTTATMASIISPALVLIFAFNLHTVTTNIDWIFWISFFILQIGSICALFLVGSVGSHFSATYAVLTTATMASIISPALVLIFAFNLHTVTTNIDWIFWESIYAGFFGFLFIVNSITMTYSSIRWEYTAWWLGTVVCFLVGLAFIIDLIIVVRVQIKHPHFRHSQSTAQRDLPTTPRR</sequence>
<keyword evidence="3 6" id="KW-1133">Transmembrane helix</keyword>
<organism evidence="8 9">
    <name type="scientific">Necator americanus</name>
    <name type="common">Human hookworm</name>
    <dbReference type="NCBI Taxonomy" id="51031"/>
    <lineage>
        <taxon>Eukaryota</taxon>
        <taxon>Metazoa</taxon>
        <taxon>Ecdysozoa</taxon>
        <taxon>Nematoda</taxon>
        <taxon>Chromadorea</taxon>
        <taxon>Rhabditida</taxon>
        <taxon>Rhabditina</taxon>
        <taxon>Rhabditomorpha</taxon>
        <taxon>Strongyloidea</taxon>
        <taxon>Ancylostomatidae</taxon>
        <taxon>Bunostominae</taxon>
        <taxon>Necator</taxon>
    </lineage>
</organism>
<comment type="subcellular location">
    <subcellularLocation>
        <location evidence="1">Membrane</location>
        <topology evidence="1">Multi-pass membrane protein</topology>
    </subcellularLocation>
</comment>
<dbReference type="OrthoDB" id="10028364at2759"/>
<dbReference type="EMBL" id="KI657919">
    <property type="protein sequence ID" value="ETN84582.1"/>
    <property type="molecule type" value="Genomic_DNA"/>
</dbReference>
<evidence type="ECO:0000256" key="4">
    <source>
        <dbReference type="ARBA" id="ARBA00023136"/>
    </source>
</evidence>
<feature type="transmembrane region" description="Helical" evidence="6">
    <location>
        <begin position="87"/>
        <end position="110"/>
    </location>
</feature>
<evidence type="ECO:0000256" key="2">
    <source>
        <dbReference type="ARBA" id="ARBA00022692"/>
    </source>
</evidence>
<dbReference type="AlphaFoldDB" id="W2TU49"/>